<dbReference type="AlphaFoldDB" id="A0A381WRV9"/>
<evidence type="ECO:0000313" key="1">
    <source>
        <dbReference type="EMBL" id="SVA55200.1"/>
    </source>
</evidence>
<sequence>ITQIPHLSGGSNMDMALNDCDKIKTYKNMFED</sequence>
<feature type="non-terminal residue" evidence="1">
    <location>
        <position position="1"/>
    </location>
</feature>
<protein>
    <submittedName>
        <fullName evidence="1">Uncharacterized protein</fullName>
    </submittedName>
</protein>
<accession>A0A381WRV9</accession>
<name>A0A381WRV9_9ZZZZ</name>
<proteinExistence type="predicted"/>
<organism evidence="1">
    <name type="scientific">marine metagenome</name>
    <dbReference type="NCBI Taxonomy" id="408172"/>
    <lineage>
        <taxon>unclassified sequences</taxon>
        <taxon>metagenomes</taxon>
        <taxon>ecological metagenomes</taxon>
    </lineage>
</organism>
<gene>
    <name evidence="1" type="ORF">METZ01_LOCUS108054</name>
</gene>
<dbReference type="EMBL" id="UINC01012668">
    <property type="protein sequence ID" value="SVA55200.1"/>
    <property type="molecule type" value="Genomic_DNA"/>
</dbReference>
<reference evidence="1" key="1">
    <citation type="submission" date="2018-05" db="EMBL/GenBank/DDBJ databases">
        <authorList>
            <person name="Lanie J.A."/>
            <person name="Ng W.-L."/>
            <person name="Kazmierczak K.M."/>
            <person name="Andrzejewski T.M."/>
            <person name="Davidsen T.M."/>
            <person name="Wayne K.J."/>
            <person name="Tettelin H."/>
            <person name="Glass J.I."/>
            <person name="Rusch D."/>
            <person name="Podicherti R."/>
            <person name="Tsui H.-C.T."/>
            <person name="Winkler M.E."/>
        </authorList>
    </citation>
    <scope>NUCLEOTIDE SEQUENCE</scope>
</reference>